<feature type="chain" id="PRO_5016740035" description="Proteasome endopeptidase complex" evidence="6">
    <location>
        <begin position="19"/>
        <end position="274"/>
    </location>
</feature>
<dbReference type="AlphaFoldDB" id="A0A383W9V2"/>
<feature type="compositionally biased region" description="Gly residues" evidence="5">
    <location>
        <begin position="255"/>
        <end position="267"/>
    </location>
</feature>
<evidence type="ECO:0000313" key="8">
    <source>
        <dbReference type="Proteomes" id="UP000256970"/>
    </source>
</evidence>
<dbReference type="SUPFAM" id="SSF56235">
    <property type="entry name" value="N-terminal nucleophile aminohydrolases (Ntn hydrolases)"/>
    <property type="match status" value="1"/>
</dbReference>
<feature type="region of interest" description="Disordered" evidence="5">
    <location>
        <begin position="251"/>
        <end position="274"/>
    </location>
</feature>
<accession>A0A383W9V2</accession>
<proteinExistence type="inferred from homology"/>
<feature type="signal peptide" evidence="6">
    <location>
        <begin position="1"/>
        <end position="18"/>
    </location>
</feature>
<evidence type="ECO:0000313" key="7">
    <source>
        <dbReference type="EMBL" id="SZX74415.1"/>
    </source>
</evidence>
<evidence type="ECO:0000256" key="6">
    <source>
        <dbReference type="SAM" id="SignalP"/>
    </source>
</evidence>
<dbReference type="GO" id="GO:0009376">
    <property type="term" value="C:HslUV protease complex"/>
    <property type="evidence" value="ECO:0007669"/>
    <property type="project" value="InterPro"/>
</dbReference>
<reference evidence="7 8" key="1">
    <citation type="submission" date="2016-10" db="EMBL/GenBank/DDBJ databases">
        <authorList>
            <person name="Cai Z."/>
        </authorList>
    </citation>
    <scope>NUCLEOTIDE SEQUENCE [LARGE SCALE GENOMIC DNA]</scope>
</reference>
<dbReference type="PROSITE" id="PS51476">
    <property type="entry name" value="PROTEASOME_BETA_2"/>
    <property type="match status" value="1"/>
</dbReference>
<dbReference type="GO" id="GO:0005839">
    <property type="term" value="C:proteasome core complex"/>
    <property type="evidence" value="ECO:0007669"/>
    <property type="project" value="InterPro"/>
</dbReference>
<protein>
    <recommendedName>
        <fullName evidence="9">Proteasome endopeptidase complex</fullName>
    </recommendedName>
</protein>
<keyword evidence="3" id="KW-0888">Threonine protease</keyword>
<keyword evidence="8" id="KW-1185">Reference proteome</keyword>
<evidence type="ECO:0000256" key="1">
    <source>
        <dbReference type="ARBA" id="ARBA00006053"/>
    </source>
</evidence>
<evidence type="ECO:0000256" key="3">
    <source>
        <dbReference type="ARBA" id="ARBA00022698"/>
    </source>
</evidence>
<dbReference type="Gene3D" id="3.60.20.10">
    <property type="entry name" value="Glutamine Phosphoribosylpyrophosphate, subunit 1, domain 1"/>
    <property type="match status" value="1"/>
</dbReference>
<evidence type="ECO:0000256" key="2">
    <source>
        <dbReference type="ARBA" id="ARBA00022670"/>
    </source>
</evidence>
<sequence length="274" mass="28725">MAMLQAQASSMLLQGAAALAVLEAQGCLLTRSLLATSSSSSTSGSLHSGIQRSSAAAVRAYHGSSHTDMPHGTTVLCIHKDGQVVLMADGQITAGSKVVKPNARKLRRLATEPVPSLGGFAGSTADGLTLFERLEQRLQEHPGQLRRAAVELAKVWRQDRILRHLEATMIVVDATTCLEVSGRGELLEPADGVHAIGSGSRFAIAAARALMTVPGLQPLDIAQRAMRIAAEKCVYTNSNFIWECIGQDGQLQSGGSSGSGSSQGGTGTQQQQQQ</sequence>
<dbReference type="InterPro" id="IPR001353">
    <property type="entry name" value="Proteasome_sua/b"/>
</dbReference>
<organism evidence="7 8">
    <name type="scientific">Tetradesmus obliquus</name>
    <name type="common">Green alga</name>
    <name type="synonym">Acutodesmus obliquus</name>
    <dbReference type="NCBI Taxonomy" id="3088"/>
    <lineage>
        <taxon>Eukaryota</taxon>
        <taxon>Viridiplantae</taxon>
        <taxon>Chlorophyta</taxon>
        <taxon>core chlorophytes</taxon>
        <taxon>Chlorophyceae</taxon>
        <taxon>CS clade</taxon>
        <taxon>Sphaeropleales</taxon>
        <taxon>Scenedesmaceae</taxon>
        <taxon>Tetradesmus</taxon>
    </lineage>
</organism>
<dbReference type="EMBL" id="FNXT01001214">
    <property type="protein sequence ID" value="SZX74415.1"/>
    <property type="molecule type" value="Genomic_DNA"/>
</dbReference>
<dbReference type="NCBIfam" id="TIGR03692">
    <property type="entry name" value="ATP_dep_HslV"/>
    <property type="match status" value="1"/>
</dbReference>
<dbReference type="PANTHER" id="PTHR32194:SF7">
    <property type="entry name" value="ATP-DEPENDENT PROTEASE SUBUNIT HSLV"/>
    <property type="match status" value="1"/>
</dbReference>
<evidence type="ECO:0000256" key="5">
    <source>
        <dbReference type="SAM" id="MobiDB-lite"/>
    </source>
</evidence>
<dbReference type="NCBIfam" id="NF003964">
    <property type="entry name" value="PRK05456.1"/>
    <property type="match status" value="1"/>
</dbReference>
<evidence type="ECO:0008006" key="9">
    <source>
        <dbReference type="Google" id="ProtNLM"/>
    </source>
</evidence>
<dbReference type="InterPro" id="IPR023333">
    <property type="entry name" value="Proteasome_suB-type"/>
</dbReference>
<gene>
    <name evidence="7" type="ORF">BQ4739_LOCUS14686</name>
</gene>
<name>A0A383W9V2_TETOB</name>
<dbReference type="GO" id="GO:0051603">
    <property type="term" value="P:proteolysis involved in protein catabolic process"/>
    <property type="evidence" value="ECO:0007669"/>
    <property type="project" value="InterPro"/>
</dbReference>
<dbReference type="GO" id="GO:0004298">
    <property type="term" value="F:threonine-type endopeptidase activity"/>
    <property type="evidence" value="ECO:0007669"/>
    <property type="project" value="UniProtKB-KW"/>
</dbReference>
<comment type="similarity">
    <text evidence="1">Belongs to the peptidase T1B family. HslV subfamily.</text>
</comment>
<dbReference type="Proteomes" id="UP000256970">
    <property type="component" value="Unassembled WGS sequence"/>
</dbReference>
<keyword evidence="2" id="KW-0645">Protease</keyword>
<keyword evidence="4" id="KW-0378">Hydrolase</keyword>
<dbReference type="PANTHER" id="PTHR32194">
    <property type="entry name" value="METALLOPROTEASE TLDD"/>
    <property type="match status" value="1"/>
</dbReference>
<dbReference type="InterPro" id="IPR022281">
    <property type="entry name" value="ATP-dep_Prtase_HsIV_su"/>
</dbReference>
<dbReference type="InterPro" id="IPR029055">
    <property type="entry name" value="Ntn_hydrolases_N"/>
</dbReference>
<keyword evidence="6" id="KW-0732">Signal</keyword>
<evidence type="ECO:0000256" key="4">
    <source>
        <dbReference type="ARBA" id="ARBA00022801"/>
    </source>
</evidence>
<dbReference type="STRING" id="3088.A0A383W9V2"/>
<dbReference type="Pfam" id="PF00227">
    <property type="entry name" value="Proteasome"/>
    <property type="match status" value="1"/>
</dbReference>